<evidence type="ECO:0000313" key="2">
    <source>
        <dbReference type="Proteomes" id="UP001243375"/>
    </source>
</evidence>
<organism evidence="1 2">
    <name type="scientific">Naganishia vaughanmartiniae</name>
    <dbReference type="NCBI Taxonomy" id="1424756"/>
    <lineage>
        <taxon>Eukaryota</taxon>
        <taxon>Fungi</taxon>
        <taxon>Dikarya</taxon>
        <taxon>Basidiomycota</taxon>
        <taxon>Agaricomycotina</taxon>
        <taxon>Tremellomycetes</taxon>
        <taxon>Filobasidiales</taxon>
        <taxon>Filobasidiaceae</taxon>
        <taxon>Naganishia</taxon>
    </lineage>
</organism>
<keyword evidence="2" id="KW-1185">Reference proteome</keyword>
<sequence length="455" mass="48705">MILDVTKIPVEFQELKYGYPPRPLPPSVTGDPNAKLSSIPIEKGEQIMVIENRSSAFRIVTAIASNNPQVTSDPQAVPTTSSQGSADTAGEDNQGVTATVPPTVPLAQPVSTFFETAPTPKSTISTATHTPTPAPSVPRTIIPSPITYNNPGTGPASATSTTSTSAPYNHPANLAVPSSVKGGLIGSSPLAERNTGSLPNGQSARENAGHTGPRLGDQNVLTSLSETESGKPVYVELNDGMGSVLIHRVVPDDNSCLFSAIGLVFKGHYDAGITKELRQVVVDAIRKDPVNFSDVMLGRSRENYIQTIQKPSSWGGAIELAIFAKHGNSFKTEISSYDVLTGRADRFGEGQYDTRSSSMHEVKRIPSPNLCKPPDYDAAASTPTLDAPIDFQTSIFPVSDANVTRAAEHLVKKLKDKHYYTDTQNFDLRCQVGTIDSFCKALLSRLVVIVDRYVK</sequence>
<dbReference type="EMBL" id="JASBWU010000004">
    <property type="protein sequence ID" value="KAJ9122513.1"/>
    <property type="molecule type" value="Genomic_DNA"/>
</dbReference>
<reference evidence="1" key="1">
    <citation type="submission" date="2023-04" db="EMBL/GenBank/DDBJ databases">
        <title>Draft Genome sequencing of Naganishia species isolated from polar environments using Oxford Nanopore Technology.</title>
        <authorList>
            <person name="Leo P."/>
            <person name="Venkateswaran K."/>
        </authorList>
    </citation>
    <scope>NUCLEOTIDE SEQUENCE</scope>
    <source>
        <strain evidence="1">MNA-CCFEE 5425</strain>
    </source>
</reference>
<accession>A0ACC2XEP6</accession>
<protein>
    <submittedName>
        <fullName evidence="1">Uncharacterized protein</fullName>
    </submittedName>
</protein>
<dbReference type="Proteomes" id="UP001243375">
    <property type="component" value="Unassembled WGS sequence"/>
</dbReference>
<evidence type="ECO:0000313" key="1">
    <source>
        <dbReference type="EMBL" id="KAJ9122513.1"/>
    </source>
</evidence>
<gene>
    <name evidence="1" type="ORF">QFC22_001942</name>
</gene>
<proteinExistence type="predicted"/>
<name>A0ACC2XEP6_9TREE</name>
<comment type="caution">
    <text evidence="1">The sequence shown here is derived from an EMBL/GenBank/DDBJ whole genome shotgun (WGS) entry which is preliminary data.</text>
</comment>